<keyword evidence="2" id="KW-1185">Reference proteome</keyword>
<evidence type="ECO:0000313" key="1">
    <source>
        <dbReference type="EMBL" id="KAJ8117857.1"/>
    </source>
</evidence>
<dbReference type="EMBL" id="JAPESX010001060">
    <property type="protein sequence ID" value="KAJ8117857.1"/>
    <property type="molecule type" value="Genomic_DNA"/>
</dbReference>
<accession>A0ACC2IRW3</accession>
<protein>
    <submittedName>
        <fullName evidence="1">Uncharacterized protein</fullName>
    </submittedName>
</protein>
<dbReference type="Proteomes" id="UP001153334">
    <property type="component" value="Unassembled WGS sequence"/>
</dbReference>
<reference evidence="1" key="1">
    <citation type="submission" date="2022-11" db="EMBL/GenBank/DDBJ databases">
        <title>Genome Sequence of Nemania bipapillata.</title>
        <authorList>
            <person name="Buettner E."/>
        </authorList>
    </citation>
    <scope>NUCLEOTIDE SEQUENCE</scope>
    <source>
        <strain evidence="1">CP14</strain>
    </source>
</reference>
<proteinExistence type="predicted"/>
<sequence>MPIVNWFVGDGIQNVGGTITGSGRITVNGRAIRTATSPAEDTVIEEEPIQPLIPVANLSRLWPTDETPIIIQFLDGKEHSWFKKAVIDLLDFTYNSANRLLFQYYNPRVNSSSHIRVKFITEGESWSIIGHDPQHGENSPTMELNLSPEIASGSNILLPKDSATILHQFGHAIGLIHRHKHPGCAVGCEENPEHTSANQIAFTAHADPKSVMNLPPSRGGTSISQQNTELSARDEKMIYSLYPDNGRDPGGDVTIINGQMTATPNGNVFVNTGTLTITGEVRIE</sequence>
<organism evidence="1 2">
    <name type="scientific">Nemania bipapillata</name>
    <dbReference type="NCBI Taxonomy" id="110536"/>
    <lineage>
        <taxon>Eukaryota</taxon>
        <taxon>Fungi</taxon>
        <taxon>Dikarya</taxon>
        <taxon>Ascomycota</taxon>
        <taxon>Pezizomycotina</taxon>
        <taxon>Sordariomycetes</taxon>
        <taxon>Xylariomycetidae</taxon>
        <taxon>Xylariales</taxon>
        <taxon>Xylariaceae</taxon>
        <taxon>Nemania</taxon>
    </lineage>
</organism>
<comment type="caution">
    <text evidence="1">The sequence shown here is derived from an EMBL/GenBank/DDBJ whole genome shotgun (WGS) entry which is preliminary data.</text>
</comment>
<gene>
    <name evidence="1" type="ORF">ONZ43_g4110</name>
</gene>
<evidence type="ECO:0000313" key="2">
    <source>
        <dbReference type="Proteomes" id="UP001153334"/>
    </source>
</evidence>
<name>A0ACC2IRW3_9PEZI</name>